<organism evidence="1 2">
    <name type="scientific">Marasmiellus scandens</name>
    <dbReference type="NCBI Taxonomy" id="2682957"/>
    <lineage>
        <taxon>Eukaryota</taxon>
        <taxon>Fungi</taxon>
        <taxon>Dikarya</taxon>
        <taxon>Basidiomycota</taxon>
        <taxon>Agaricomycotina</taxon>
        <taxon>Agaricomycetes</taxon>
        <taxon>Agaricomycetidae</taxon>
        <taxon>Agaricales</taxon>
        <taxon>Marasmiineae</taxon>
        <taxon>Omphalotaceae</taxon>
        <taxon>Marasmiellus</taxon>
    </lineage>
</organism>
<reference evidence="1 2" key="1">
    <citation type="submission" date="2024-01" db="EMBL/GenBank/DDBJ databases">
        <title>A draft genome for the cacao thread blight pathogen Marasmiellus scandens.</title>
        <authorList>
            <person name="Baruah I.K."/>
            <person name="Leung J."/>
            <person name="Bukari Y."/>
            <person name="Amoako-Attah I."/>
            <person name="Meinhardt L.W."/>
            <person name="Bailey B.A."/>
            <person name="Cohen S.P."/>
        </authorList>
    </citation>
    <scope>NUCLEOTIDE SEQUENCE [LARGE SCALE GENOMIC DNA]</scope>
    <source>
        <strain evidence="1 2">GH-19</strain>
    </source>
</reference>
<comment type="caution">
    <text evidence="1">The sequence shown here is derived from an EMBL/GenBank/DDBJ whole genome shotgun (WGS) entry which is preliminary data.</text>
</comment>
<proteinExistence type="predicted"/>
<gene>
    <name evidence="1" type="ORF">VKT23_010878</name>
</gene>
<dbReference type="Proteomes" id="UP001498398">
    <property type="component" value="Unassembled WGS sequence"/>
</dbReference>
<accession>A0ABR1JD41</accession>
<evidence type="ECO:0000313" key="1">
    <source>
        <dbReference type="EMBL" id="KAK7455842.1"/>
    </source>
</evidence>
<dbReference type="EMBL" id="JBANRG010000022">
    <property type="protein sequence ID" value="KAK7455842.1"/>
    <property type="molecule type" value="Genomic_DNA"/>
</dbReference>
<name>A0ABR1JD41_9AGAR</name>
<evidence type="ECO:0008006" key="3">
    <source>
        <dbReference type="Google" id="ProtNLM"/>
    </source>
</evidence>
<keyword evidence="2" id="KW-1185">Reference proteome</keyword>
<evidence type="ECO:0000313" key="2">
    <source>
        <dbReference type="Proteomes" id="UP001498398"/>
    </source>
</evidence>
<sequence length="384" mass="44043">MSLIPRVPVELVESIVEFFWDNSDLSPLDRKKFMRSSLLINYSWASIFLRIFSRNVYIPSPEFAFQLRNALAGERFRSFSSLEIFERLSELMPRRCRSLTFQYSGNSSQLFVHRQDYEHSPIGSSIFSMLRCLSSPSPSTSPLPNLRTISLDFDNCTPANLFTYNKFQVFPSQVTSLSIIFRYAPSLPTSLIQSEIILDPAPTGVPPCALPHIRQLTLFGCSIGAVRDIVNACPGVESHDAYTSDVPRFMISHKLALARVNVTLKCQRAQREIAEQGKEIQREKWRKVVQAAGYEETLKALGLKRAVGDGPDMGRELKERLDEIRVSLGRSRKRNGDLELERMFLEKWVWVIEQEKMKRRKGLKGFLSRVFNAPKTWNKKIRSL</sequence>
<protein>
    <recommendedName>
        <fullName evidence="3">F-box domain-containing protein</fullName>
    </recommendedName>
</protein>